<reference evidence="11" key="1">
    <citation type="submission" date="2015-11" db="EMBL/GenBank/DDBJ databases">
        <title>Draft Genome Sequence of the Radioresistant Bacterium Deinococcus grandis, Isolated from Freshwater Fish in Japan.</title>
        <authorList>
            <person name="Satoh K."/>
            <person name="Onodera T."/>
            <person name="Omoso K."/>
            <person name="Takeda-Yano K."/>
            <person name="Katayama T."/>
            <person name="Oono Y."/>
            <person name="Narumi I."/>
        </authorList>
    </citation>
    <scope>NUCLEOTIDE SEQUENCE [LARGE SCALE GENOMIC DNA]</scope>
    <source>
        <strain evidence="11">ATCC 43672</strain>
    </source>
</reference>
<evidence type="ECO:0000313" key="10">
    <source>
        <dbReference type="EMBL" id="GAQ23859.1"/>
    </source>
</evidence>
<dbReference type="Gene3D" id="1.10.10.60">
    <property type="entry name" value="Homeodomain-like"/>
    <property type="match status" value="1"/>
</dbReference>
<dbReference type="GO" id="GO:0003677">
    <property type="term" value="F:DNA binding"/>
    <property type="evidence" value="ECO:0007669"/>
    <property type="project" value="InterPro"/>
</dbReference>
<feature type="coiled-coil region" evidence="1">
    <location>
        <begin position="67"/>
        <end position="101"/>
    </location>
</feature>
<dbReference type="PANTHER" id="PTHR33215:SF13">
    <property type="entry name" value="PROTEIN DISTAL ANTENNA"/>
    <property type="match status" value="1"/>
</dbReference>
<dbReference type="PANTHER" id="PTHR33215">
    <property type="entry name" value="PROTEIN DISTAL ANTENNA"/>
    <property type="match status" value="1"/>
</dbReference>
<protein>
    <submittedName>
        <fullName evidence="7">Transposase</fullName>
    </submittedName>
</protein>
<keyword evidence="1" id="KW-0175">Coiled coil</keyword>
<evidence type="ECO:0000313" key="8">
    <source>
        <dbReference type="EMBL" id="GAQ23822.1"/>
    </source>
</evidence>
<evidence type="ECO:0000313" key="6">
    <source>
        <dbReference type="EMBL" id="GAQ23802.1"/>
    </source>
</evidence>
<dbReference type="EMBL" id="BCMS01000002">
    <property type="protein sequence ID" value="GAQ23202.1"/>
    <property type="molecule type" value="Genomic_DNA"/>
</dbReference>
<dbReference type="AlphaFoldDB" id="A0A117DPP8"/>
<dbReference type="EMBL" id="BCMS01000005">
    <property type="protein sequence ID" value="GAQ23807.1"/>
    <property type="molecule type" value="Genomic_DNA"/>
</dbReference>
<evidence type="ECO:0000313" key="9">
    <source>
        <dbReference type="EMBL" id="GAQ23834.1"/>
    </source>
</evidence>
<dbReference type="EMBL" id="BCMS01000005">
    <property type="protein sequence ID" value="GAQ23834.1"/>
    <property type="molecule type" value="Genomic_DNA"/>
</dbReference>
<dbReference type="RefSeq" id="WP_058978916.1">
    <property type="nucleotide sequence ID" value="NZ_BCMS01000002.1"/>
</dbReference>
<dbReference type="InterPro" id="IPR002514">
    <property type="entry name" value="Transposase_8"/>
</dbReference>
<dbReference type="OrthoDB" id="70933at2"/>
<feature type="region of interest" description="Disordered" evidence="2">
    <location>
        <begin position="46"/>
        <end position="67"/>
    </location>
</feature>
<evidence type="ECO:0000313" key="4">
    <source>
        <dbReference type="EMBL" id="GAQ23480.1"/>
    </source>
</evidence>
<keyword evidence="11" id="KW-1185">Reference proteome</keyword>
<gene>
    <name evidence="3" type="ORF">DEIGR_200057</name>
    <name evidence="4" type="ORF">DEIGR_200335</name>
    <name evidence="5" type="ORF">DEIGR_330010</name>
    <name evidence="6" type="ORF">DEIGR_330060</name>
    <name evidence="7" type="ORF">DEIGR_330065</name>
    <name evidence="8" type="ORF">DEIGR_330080</name>
    <name evidence="9" type="ORF">DEIGR_330092</name>
    <name evidence="10" type="ORF">DEIGR_330117</name>
</gene>
<dbReference type="EMBL" id="BCMS01000005">
    <property type="protein sequence ID" value="GAQ23752.1"/>
    <property type="molecule type" value="Genomic_DNA"/>
</dbReference>
<dbReference type="Proteomes" id="UP000056209">
    <property type="component" value="Unassembled WGS sequence"/>
</dbReference>
<comment type="caution">
    <text evidence="7">The sequence shown here is derived from an EMBL/GenBank/DDBJ whole genome shotgun (WGS) entry which is preliminary data.</text>
</comment>
<dbReference type="SUPFAM" id="SSF46689">
    <property type="entry name" value="Homeodomain-like"/>
    <property type="match status" value="1"/>
</dbReference>
<dbReference type="Pfam" id="PF01527">
    <property type="entry name" value="HTH_Tnp_1"/>
    <property type="match status" value="1"/>
</dbReference>
<dbReference type="EMBL" id="BCMS01000005">
    <property type="protein sequence ID" value="GAQ23802.1"/>
    <property type="molecule type" value="Genomic_DNA"/>
</dbReference>
<reference evidence="7" key="2">
    <citation type="journal article" date="2016" name="Genome Announc.">
        <title>Draft Genome Sequence of the Radioresistant Bacterium Deinococcus grandis, Isolated from Freshwater Fish in Japan.</title>
        <authorList>
            <person name="Satoh K."/>
            <person name="Onodera T."/>
            <person name="Omoso K."/>
            <person name="Takeda-Yano K."/>
            <person name="Katayama T."/>
            <person name="Oono Y."/>
            <person name="Narumi I."/>
        </authorList>
    </citation>
    <scope>NUCLEOTIDE SEQUENCE [LARGE SCALE GENOMIC DNA]</scope>
    <source>
        <strain evidence="7">ATCC43672</strain>
    </source>
</reference>
<dbReference type="InterPro" id="IPR009057">
    <property type="entry name" value="Homeodomain-like_sf"/>
</dbReference>
<dbReference type="InterPro" id="IPR051839">
    <property type="entry name" value="RD_transcriptional_regulator"/>
</dbReference>
<dbReference type="EMBL" id="BCMS01000002">
    <property type="protein sequence ID" value="GAQ23480.1"/>
    <property type="molecule type" value="Genomic_DNA"/>
</dbReference>
<evidence type="ECO:0000313" key="11">
    <source>
        <dbReference type="Proteomes" id="UP000056209"/>
    </source>
</evidence>
<accession>A0A117DPP8</accession>
<name>A0A117DPP8_9DEIO</name>
<evidence type="ECO:0000256" key="1">
    <source>
        <dbReference type="SAM" id="Coils"/>
    </source>
</evidence>
<evidence type="ECO:0000313" key="5">
    <source>
        <dbReference type="EMBL" id="GAQ23752.1"/>
    </source>
</evidence>
<dbReference type="GO" id="GO:0004803">
    <property type="term" value="F:transposase activity"/>
    <property type="evidence" value="ECO:0007669"/>
    <property type="project" value="InterPro"/>
</dbReference>
<evidence type="ECO:0000313" key="7">
    <source>
        <dbReference type="EMBL" id="GAQ23807.1"/>
    </source>
</evidence>
<evidence type="ECO:0000256" key="2">
    <source>
        <dbReference type="SAM" id="MobiDB-lite"/>
    </source>
</evidence>
<dbReference type="EMBL" id="BCMS01000005">
    <property type="protein sequence ID" value="GAQ23859.1"/>
    <property type="molecule type" value="Genomic_DNA"/>
</dbReference>
<dbReference type="EMBL" id="BCMS01000005">
    <property type="protein sequence ID" value="GAQ23822.1"/>
    <property type="molecule type" value="Genomic_DNA"/>
</dbReference>
<proteinExistence type="predicted"/>
<sequence>MSVPKQQFTAEFKQEAVRLVRTTGKSCAQIARDLGVPPHYVVRWKQQQDTQTASGRPAFTGRGIPALSPQEARLKELERELEIARQERDILKKALACLGQNSTRMGLGRFFAKQP</sequence>
<dbReference type="GO" id="GO:0006313">
    <property type="term" value="P:DNA transposition"/>
    <property type="evidence" value="ECO:0007669"/>
    <property type="project" value="InterPro"/>
</dbReference>
<evidence type="ECO:0000313" key="3">
    <source>
        <dbReference type="EMBL" id="GAQ23202.1"/>
    </source>
</evidence>
<organism evidence="7 11">
    <name type="scientific">Deinococcus grandis</name>
    <dbReference type="NCBI Taxonomy" id="57498"/>
    <lineage>
        <taxon>Bacteria</taxon>
        <taxon>Thermotogati</taxon>
        <taxon>Deinococcota</taxon>
        <taxon>Deinococci</taxon>
        <taxon>Deinococcales</taxon>
        <taxon>Deinococcaceae</taxon>
        <taxon>Deinococcus</taxon>
    </lineage>
</organism>